<dbReference type="Proteomes" id="UP000291981">
    <property type="component" value="Unassembled WGS sequence"/>
</dbReference>
<dbReference type="GO" id="GO:0003700">
    <property type="term" value="F:DNA-binding transcription factor activity"/>
    <property type="evidence" value="ECO:0007669"/>
    <property type="project" value="InterPro"/>
</dbReference>
<proteinExistence type="predicted"/>
<feature type="domain" description="HTH araC/xylS-type" evidence="4">
    <location>
        <begin position="140"/>
        <end position="238"/>
    </location>
</feature>
<reference evidence="5 6" key="1">
    <citation type="submission" date="2019-02" db="EMBL/GenBank/DDBJ databases">
        <title>Draft genome sequence of Muricauda sp. 176CP4-71.</title>
        <authorList>
            <person name="Park J.-S."/>
        </authorList>
    </citation>
    <scope>NUCLEOTIDE SEQUENCE [LARGE SCALE GENOMIC DNA]</scope>
    <source>
        <strain evidence="5 6">176CP4-71</strain>
    </source>
</reference>
<accession>A0A4Q8QER9</accession>
<evidence type="ECO:0000313" key="6">
    <source>
        <dbReference type="Proteomes" id="UP000291981"/>
    </source>
</evidence>
<keyword evidence="6" id="KW-1185">Reference proteome</keyword>
<dbReference type="PROSITE" id="PS01124">
    <property type="entry name" value="HTH_ARAC_FAMILY_2"/>
    <property type="match status" value="2"/>
</dbReference>
<dbReference type="GO" id="GO:0043565">
    <property type="term" value="F:sequence-specific DNA binding"/>
    <property type="evidence" value="ECO:0007669"/>
    <property type="project" value="InterPro"/>
</dbReference>
<dbReference type="InterPro" id="IPR018060">
    <property type="entry name" value="HTH_AraC"/>
</dbReference>
<organism evidence="5 6">
    <name type="scientific">Flagellimonas allohymeniacidonis</name>
    <dbReference type="NCBI Taxonomy" id="2517819"/>
    <lineage>
        <taxon>Bacteria</taxon>
        <taxon>Pseudomonadati</taxon>
        <taxon>Bacteroidota</taxon>
        <taxon>Flavobacteriia</taxon>
        <taxon>Flavobacteriales</taxon>
        <taxon>Flavobacteriaceae</taxon>
        <taxon>Flagellimonas</taxon>
    </lineage>
</organism>
<sequence length="355" mass="41469">MAENFHPQFNKVYFINSHTVLHILSGSGKIQVDFKNYGDWKSKAIYLEKGQYIKFLSDDFRVLKMEFPAQNVFKNHETRVLFKHLVSLGYINCDERTEGQNHLTASLLEDNVNEVLDVSLKQWYGQNPFNASRDEYRLIFDLKEIIDKEFANRITIQDLQKEVNSAVGHTRNLVKEKLGITIKNLLENKRITESKKKVAFTDLNIQEIAYEMGYKDPAYFNRIFKTNTGTSPIAYRSNFDFEKRDSFVEDLLHLLKKHHTSERSLAFYADKMNLSPKTFAQKTSSKMNDSFGRLVRHEIITTAKKLLWQGASVKEVSLYLKFEEPNHFSSFFKRYVGLSPTDFLLQKVQEKAPFL</sequence>
<dbReference type="OrthoDB" id="9793451at2"/>
<dbReference type="RefSeq" id="WP_130614697.1">
    <property type="nucleotide sequence ID" value="NZ_SGIU01000002.1"/>
</dbReference>
<keyword evidence="3" id="KW-0804">Transcription</keyword>
<dbReference type="AlphaFoldDB" id="A0A4Q8QER9"/>
<protein>
    <submittedName>
        <fullName evidence="5">AraC family transcriptional regulator</fullName>
    </submittedName>
</protein>
<dbReference type="Pfam" id="PF12833">
    <property type="entry name" value="HTH_18"/>
    <property type="match status" value="2"/>
</dbReference>
<evidence type="ECO:0000256" key="3">
    <source>
        <dbReference type="ARBA" id="ARBA00023163"/>
    </source>
</evidence>
<dbReference type="Gene3D" id="1.10.10.60">
    <property type="entry name" value="Homeodomain-like"/>
    <property type="match status" value="2"/>
</dbReference>
<dbReference type="SMART" id="SM00342">
    <property type="entry name" value="HTH_ARAC"/>
    <property type="match status" value="2"/>
</dbReference>
<dbReference type="SUPFAM" id="SSF46689">
    <property type="entry name" value="Homeodomain-like"/>
    <property type="match status" value="2"/>
</dbReference>
<dbReference type="PANTHER" id="PTHR43280:SF32">
    <property type="entry name" value="TRANSCRIPTIONAL REGULATORY PROTEIN"/>
    <property type="match status" value="1"/>
</dbReference>
<name>A0A4Q8QER9_9FLAO</name>
<dbReference type="EMBL" id="SGIU01000002">
    <property type="protein sequence ID" value="TAI47678.1"/>
    <property type="molecule type" value="Genomic_DNA"/>
</dbReference>
<gene>
    <name evidence="5" type="ORF">EW142_13530</name>
</gene>
<dbReference type="PRINTS" id="PR00032">
    <property type="entry name" value="HTHARAC"/>
</dbReference>
<feature type="domain" description="HTH araC/xylS-type" evidence="4">
    <location>
        <begin position="249"/>
        <end position="346"/>
    </location>
</feature>
<evidence type="ECO:0000256" key="1">
    <source>
        <dbReference type="ARBA" id="ARBA00023015"/>
    </source>
</evidence>
<dbReference type="PANTHER" id="PTHR43280">
    <property type="entry name" value="ARAC-FAMILY TRANSCRIPTIONAL REGULATOR"/>
    <property type="match status" value="1"/>
</dbReference>
<keyword evidence="1" id="KW-0805">Transcription regulation</keyword>
<evidence type="ECO:0000259" key="4">
    <source>
        <dbReference type="PROSITE" id="PS01124"/>
    </source>
</evidence>
<keyword evidence="2" id="KW-0238">DNA-binding</keyword>
<evidence type="ECO:0000256" key="2">
    <source>
        <dbReference type="ARBA" id="ARBA00023125"/>
    </source>
</evidence>
<dbReference type="PROSITE" id="PS00041">
    <property type="entry name" value="HTH_ARAC_FAMILY_1"/>
    <property type="match status" value="1"/>
</dbReference>
<dbReference type="InterPro" id="IPR020449">
    <property type="entry name" value="Tscrpt_reg_AraC-type_HTH"/>
</dbReference>
<dbReference type="InterPro" id="IPR018062">
    <property type="entry name" value="HTH_AraC-typ_CS"/>
</dbReference>
<comment type="caution">
    <text evidence="5">The sequence shown here is derived from an EMBL/GenBank/DDBJ whole genome shotgun (WGS) entry which is preliminary data.</text>
</comment>
<evidence type="ECO:0000313" key="5">
    <source>
        <dbReference type="EMBL" id="TAI47678.1"/>
    </source>
</evidence>
<dbReference type="InterPro" id="IPR009057">
    <property type="entry name" value="Homeodomain-like_sf"/>
</dbReference>